<comment type="caution">
    <text evidence="2">The sequence shown here is derived from an EMBL/GenBank/DDBJ whole genome shotgun (WGS) entry which is preliminary data.</text>
</comment>
<gene>
    <name evidence="2" type="ORF">NDU88_001271</name>
</gene>
<organism evidence="2 3">
    <name type="scientific">Pleurodeles waltl</name>
    <name type="common">Iberian ribbed newt</name>
    <dbReference type="NCBI Taxonomy" id="8319"/>
    <lineage>
        <taxon>Eukaryota</taxon>
        <taxon>Metazoa</taxon>
        <taxon>Chordata</taxon>
        <taxon>Craniata</taxon>
        <taxon>Vertebrata</taxon>
        <taxon>Euteleostomi</taxon>
        <taxon>Amphibia</taxon>
        <taxon>Batrachia</taxon>
        <taxon>Caudata</taxon>
        <taxon>Salamandroidea</taxon>
        <taxon>Salamandridae</taxon>
        <taxon>Pleurodelinae</taxon>
        <taxon>Pleurodeles</taxon>
    </lineage>
</organism>
<dbReference type="Gene3D" id="3.30.70.1820">
    <property type="entry name" value="L1 transposable element, RRM domain"/>
    <property type="match status" value="1"/>
</dbReference>
<protein>
    <submittedName>
        <fullName evidence="2">Uncharacterized protein</fullName>
    </submittedName>
</protein>
<evidence type="ECO:0000313" key="3">
    <source>
        <dbReference type="Proteomes" id="UP001066276"/>
    </source>
</evidence>
<dbReference type="InterPro" id="IPR004244">
    <property type="entry name" value="Transposase_22"/>
</dbReference>
<dbReference type="AlphaFoldDB" id="A0AAV7LCM6"/>
<evidence type="ECO:0000313" key="2">
    <source>
        <dbReference type="EMBL" id="KAJ1088112.1"/>
    </source>
</evidence>
<reference evidence="2" key="1">
    <citation type="journal article" date="2022" name="bioRxiv">
        <title>Sequencing and chromosome-scale assembly of the giantPleurodeles waltlgenome.</title>
        <authorList>
            <person name="Brown T."/>
            <person name="Elewa A."/>
            <person name="Iarovenko S."/>
            <person name="Subramanian E."/>
            <person name="Araus A.J."/>
            <person name="Petzold A."/>
            <person name="Susuki M."/>
            <person name="Suzuki K.-i.T."/>
            <person name="Hayashi T."/>
            <person name="Toyoda A."/>
            <person name="Oliveira C."/>
            <person name="Osipova E."/>
            <person name="Leigh N.D."/>
            <person name="Simon A."/>
            <person name="Yun M.H."/>
        </authorList>
    </citation>
    <scope>NUCLEOTIDE SEQUENCE</scope>
    <source>
        <strain evidence="2">20211129_DDA</strain>
        <tissue evidence="2">Liver</tissue>
    </source>
</reference>
<proteinExistence type="predicted"/>
<dbReference type="PANTHER" id="PTHR11505">
    <property type="entry name" value="L1 TRANSPOSABLE ELEMENT-RELATED"/>
    <property type="match status" value="1"/>
</dbReference>
<evidence type="ECO:0000256" key="1">
    <source>
        <dbReference type="SAM" id="MobiDB-lite"/>
    </source>
</evidence>
<dbReference type="EMBL" id="JANPWB010000015">
    <property type="protein sequence ID" value="KAJ1088112.1"/>
    <property type="molecule type" value="Genomic_DNA"/>
</dbReference>
<feature type="region of interest" description="Disordered" evidence="1">
    <location>
        <begin position="1"/>
        <end position="36"/>
    </location>
</feature>
<accession>A0AAV7LCM6</accession>
<sequence length="208" mass="22889">MQGTGPSSPVRKLSTDSSMLPWAQEPAEAPVKAGRHGNFSSHDQVVAVIEVADDSSDLVSSALQDKVLLQIDAISDDNGPFYINAGDSKKARVATKQLQVAVSKIAKSCSETGERIATTEARADVLETDLGAVAQQAAMHDTQLSDNQWKIDDFENRQRRNNLLILGIQEGTEGQDARAYIIRLLKAAFPEQYGWDWEKEIQRAHRFP</sequence>
<keyword evidence="3" id="KW-1185">Reference proteome</keyword>
<dbReference type="Proteomes" id="UP001066276">
    <property type="component" value="Chromosome 11"/>
</dbReference>
<name>A0AAV7LCM6_PLEWA</name>